<protein>
    <submittedName>
        <fullName evidence="2">Uncharacterized protein</fullName>
    </submittedName>
</protein>
<feature type="region of interest" description="Disordered" evidence="1">
    <location>
        <begin position="26"/>
        <end position="46"/>
    </location>
</feature>
<sequence>MVPLEVATPLPLALPLEVAPPLPLALPTEPLAVAPPPPSLFESDSAGAHEIATPLARVTQKASRLNV</sequence>
<gene>
    <name evidence="2" type="ORF">BE08_15555</name>
</gene>
<evidence type="ECO:0000313" key="3">
    <source>
        <dbReference type="Proteomes" id="UP000075420"/>
    </source>
</evidence>
<reference evidence="2 3" key="1">
    <citation type="submission" date="2014-02" db="EMBL/GenBank/DDBJ databases">
        <title>The small core and large imbalanced accessory genome model reveals a collaborative survival strategy of Sorangium cellulosum strains in nature.</title>
        <authorList>
            <person name="Han K."/>
            <person name="Peng R."/>
            <person name="Blom J."/>
            <person name="Li Y.-Z."/>
        </authorList>
    </citation>
    <scope>NUCLEOTIDE SEQUENCE [LARGE SCALE GENOMIC DNA]</scope>
    <source>
        <strain evidence="2 3">So0157-25</strain>
    </source>
</reference>
<accession>A0A150P0L4</accession>
<evidence type="ECO:0000256" key="1">
    <source>
        <dbReference type="SAM" id="MobiDB-lite"/>
    </source>
</evidence>
<organism evidence="2 3">
    <name type="scientific">Sorangium cellulosum</name>
    <name type="common">Polyangium cellulosum</name>
    <dbReference type="NCBI Taxonomy" id="56"/>
    <lineage>
        <taxon>Bacteria</taxon>
        <taxon>Pseudomonadati</taxon>
        <taxon>Myxococcota</taxon>
        <taxon>Polyangia</taxon>
        <taxon>Polyangiales</taxon>
        <taxon>Polyangiaceae</taxon>
        <taxon>Sorangium</taxon>
    </lineage>
</organism>
<comment type="caution">
    <text evidence="2">The sequence shown here is derived from an EMBL/GenBank/DDBJ whole genome shotgun (WGS) entry which is preliminary data.</text>
</comment>
<dbReference type="AlphaFoldDB" id="A0A150P0L4"/>
<evidence type="ECO:0000313" key="2">
    <source>
        <dbReference type="EMBL" id="KYF48005.1"/>
    </source>
</evidence>
<proteinExistence type="predicted"/>
<name>A0A150P0L4_SORCE</name>
<dbReference type="Proteomes" id="UP000075420">
    <property type="component" value="Unassembled WGS sequence"/>
</dbReference>
<dbReference type="EMBL" id="JELY01003554">
    <property type="protein sequence ID" value="KYF48005.1"/>
    <property type="molecule type" value="Genomic_DNA"/>
</dbReference>